<dbReference type="HAMAP" id="MF_02080">
    <property type="entry name" value="FtsI_transpept"/>
    <property type="match status" value="1"/>
</dbReference>
<dbReference type="Gene3D" id="3.40.710.10">
    <property type="entry name" value="DD-peptidase/beta-lactamase superfamily"/>
    <property type="match status" value="1"/>
</dbReference>
<evidence type="ECO:0000259" key="18">
    <source>
        <dbReference type="Pfam" id="PF03717"/>
    </source>
</evidence>
<dbReference type="GO" id="GO:0005886">
    <property type="term" value="C:plasma membrane"/>
    <property type="evidence" value="ECO:0007669"/>
    <property type="project" value="UniProtKB-SubCell"/>
</dbReference>
<comment type="subcellular location">
    <subcellularLocation>
        <location evidence="16">Cell inner membrane</location>
        <topology evidence="16">Single-pass membrane protein</topology>
    </subcellularLocation>
    <subcellularLocation>
        <location evidence="1">Membrane</location>
    </subcellularLocation>
</comment>
<dbReference type="GO" id="GO:0008360">
    <property type="term" value="P:regulation of cell shape"/>
    <property type="evidence" value="ECO:0007669"/>
    <property type="project" value="UniProtKB-KW"/>
</dbReference>
<dbReference type="Gene3D" id="3.30.450.330">
    <property type="match status" value="1"/>
</dbReference>
<comment type="caution">
    <text evidence="19">The sequence shown here is derived from an EMBL/GenBank/DDBJ whole genome shotgun (WGS) entry which is preliminary data.</text>
</comment>
<keyword evidence="13 16" id="KW-0717">Septation</keyword>
<evidence type="ECO:0000256" key="10">
    <source>
        <dbReference type="ARBA" id="ARBA00022984"/>
    </source>
</evidence>
<keyword evidence="7 16" id="KW-0812">Transmembrane</keyword>
<comment type="pathway">
    <text evidence="16">Cell wall biogenesis; peptidoglycan biosynthesis.</text>
</comment>
<dbReference type="InterPro" id="IPR050515">
    <property type="entry name" value="Beta-lactam/transpept"/>
</dbReference>
<feature type="domain" description="Penicillin-binding protein transpeptidase" evidence="17">
    <location>
        <begin position="348"/>
        <end position="642"/>
    </location>
</feature>
<evidence type="ECO:0000256" key="15">
    <source>
        <dbReference type="ARBA" id="ARBA00023316"/>
    </source>
</evidence>
<evidence type="ECO:0000256" key="6">
    <source>
        <dbReference type="ARBA" id="ARBA00022670"/>
    </source>
</evidence>
<dbReference type="STRING" id="267212.GCA_001063965_01200"/>
<gene>
    <name evidence="19" type="primary">ftsI</name>
    <name evidence="16" type="synonym">penA</name>
    <name evidence="19" type="ORF">HMPREF9123_0888</name>
</gene>
<evidence type="ECO:0000256" key="8">
    <source>
        <dbReference type="ARBA" id="ARBA00022801"/>
    </source>
</evidence>
<evidence type="ECO:0000313" key="20">
    <source>
        <dbReference type="Proteomes" id="UP000004105"/>
    </source>
</evidence>
<dbReference type="GO" id="GO:0071555">
    <property type="term" value="P:cell wall organization"/>
    <property type="evidence" value="ECO:0007669"/>
    <property type="project" value="UniProtKB-KW"/>
</dbReference>
<dbReference type="Pfam" id="PF03717">
    <property type="entry name" value="PBP_dimer"/>
    <property type="match status" value="1"/>
</dbReference>
<comment type="function">
    <text evidence="16">Catalyzes cross-linking of the peptidoglycan cell wall at the division septum.</text>
</comment>
<dbReference type="AlphaFoldDB" id="F2BAY6"/>
<evidence type="ECO:0000313" key="19">
    <source>
        <dbReference type="EMBL" id="EGF11396.1"/>
    </source>
</evidence>
<dbReference type="GO" id="GO:0000917">
    <property type="term" value="P:division septum assembly"/>
    <property type="evidence" value="ECO:0007669"/>
    <property type="project" value="UniProtKB-KW"/>
</dbReference>
<evidence type="ECO:0000256" key="12">
    <source>
        <dbReference type="ARBA" id="ARBA00023136"/>
    </source>
</evidence>
<evidence type="ECO:0000256" key="13">
    <source>
        <dbReference type="ARBA" id="ARBA00023210"/>
    </source>
</evidence>
<evidence type="ECO:0000256" key="4">
    <source>
        <dbReference type="ARBA" id="ARBA00022618"/>
    </source>
</evidence>
<dbReference type="GO" id="GO:0009002">
    <property type="term" value="F:serine-type D-Ala-D-Ala carboxypeptidase activity"/>
    <property type="evidence" value="ECO:0007669"/>
    <property type="project" value="UniProtKB-UniRule"/>
</dbReference>
<dbReference type="GO" id="GO:0006508">
    <property type="term" value="P:proteolysis"/>
    <property type="evidence" value="ECO:0007669"/>
    <property type="project" value="UniProtKB-KW"/>
</dbReference>
<dbReference type="EC" id="3.4.16.4" evidence="16"/>
<dbReference type="PANTHER" id="PTHR30627:SF1">
    <property type="entry name" value="PEPTIDOGLYCAN D,D-TRANSPEPTIDASE FTSI"/>
    <property type="match status" value="1"/>
</dbReference>
<evidence type="ECO:0000256" key="1">
    <source>
        <dbReference type="ARBA" id="ARBA00004370"/>
    </source>
</evidence>
<dbReference type="InterPro" id="IPR036138">
    <property type="entry name" value="PBP_dimer_sf"/>
</dbReference>
<evidence type="ECO:0000256" key="7">
    <source>
        <dbReference type="ARBA" id="ARBA00022692"/>
    </source>
</evidence>
<keyword evidence="14 16" id="KW-0131">Cell cycle</keyword>
<dbReference type="GO" id="GO:0009252">
    <property type="term" value="P:peptidoglycan biosynthetic process"/>
    <property type="evidence" value="ECO:0007669"/>
    <property type="project" value="UniProtKB-UniRule"/>
</dbReference>
<dbReference type="UniPathway" id="UPA00219"/>
<keyword evidence="2 16" id="KW-1003">Cell membrane</keyword>
<dbReference type="GO" id="GO:0043093">
    <property type="term" value="P:FtsZ-dependent cytokinesis"/>
    <property type="evidence" value="ECO:0007669"/>
    <property type="project" value="UniProtKB-UniRule"/>
</dbReference>
<comment type="similarity">
    <text evidence="16">Belongs to the transpeptidase family. FtsI subfamily.</text>
</comment>
<keyword evidence="12 16" id="KW-0472">Membrane</keyword>
<keyword evidence="3 16" id="KW-0997">Cell inner membrane</keyword>
<keyword evidence="19" id="KW-0328">Glycosyltransferase</keyword>
<comment type="catalytic activity">
    <reaction evidence="16">
        <text>Preferential cleavage: (Ac)2-L-Lys-D-Ala-|-D-Ala. Also transpeptidation of peptidyl-alanyl moieties that are N-acyl substituents of D-alanine.</text>
        <dbReference type="EC" id="3.4.16.4"/>
    </reaction>
</comment>
<reference evidence="19 20" key="1">
    <citation type="submission" date="2011-02" db="EMBL/GenBank/DDBJ databases">
        <authorList>
            <person name="Muzny D."/>
            <person name="Qin X."/>
            <person name="Deng J."/>
            <person name="Jiang H."/>
            <person name="Liu Y."/>
            <person name="Qu J."/>
            <person name="Song X.-Z."/>
            <person name="Zhang L."/>
            <person name="Thornton R."/>
            <person name="Coyle M."/>
            <person name="Francisco L."/>
            <person name="Jackson L."/>
            <person name="Javaid M."/>
            <person name="Korchina V."/>
            <person name="Kovar C."/>
            <person name="Mata R."/>
            <person name="Mathew T."/>
            <person name="Ngo R."/>
            <person name="Nguyen L."/>
            <person name="Nguyen N."/>
            <person name="Okwuonu G."/>
            <person name="Ongeri F."/>
            <person name="Pham C."/>
            <person name="Simmons D."/>
            <person name="Wilczek-Boney K."/>
            <person name="Hale W."/>
            <person name="Jakkamsetti A."/>
            <person name="Pham P."/>
            <person name="Ruth R."/>
            <person name="San Lucas F."/>
            <person name="Warren J."/>
            <person name="Zhang J."/>
            <person name="Zhao Z."/>
            <person name="Zhou C."/>
            <person name="Zhu D."/>
            <person name="Lee S."/>
            <person name="Bess C."/>
            <person name="Blankenburg K."/>
            <person name="Forbes L."/>
            <person name="Fu Q."/>
            <person name="Gubbala S."/>
            <person name="Hirani K."/>
            <person name="Jayaseelan J.C."/>
            <person name="Lara F."/>
            <person name="Munidasa M."/>
            <person name="Palculict T."/>
            <person name="Patil S."/>
            <person name="Pu L.-L."/>
            <person name="Saada N."/>
            <person name="Tang L."/>
            <person name="Weissenberger G."/>
            <person name="Zhu Y."/>
            <person name="Hemphill L."/>
            <person name="Shang Y."/>
            <person name="Youmans B."/>
            <person name="Ayvaz T."/>
            <person name="Ross M."/>
            <person name="Santibanez J."/>
            <person name="Aqrawi P."/>
            <person name="Gross S."/>
            <person name="Joshi V."/>
            <person name="Fowler G."/>
            <person name="Nazareth L."/>
            <person name="Reid J."/>
            <person name="Worley K."/>
            <person name="Petrosino J."/>
            <person name="Highlander S."/>
            <person name="Gibbs R."/>
        </authorList>
    </citation>
    <scope>NUCLEOTIDE SEQUENCE [LARGE SCALE GENOMIC DNA]</scope>
    <source>
        <strain evidence="19 20">ATCC BAA-1200</strain>
    </source>
</reference>
<organism evidence="19 20">
    <name type="scientific">Neisseria bacilliformis ATCC BAA-1200</name>
    <dbReference type="NCBI Taxonomy" id="888742"/>
    <lineage>
        <taxon>Bacteria</taxon>
        <taxon>Pseudomonadati</taxon>
        <taxon>Pseudomonadota</taxon>
        <taxon>Betaproteobacteria</taxon>
        <taxon>Neisseriales</taxon>
        <taxon>Neisseriaceae</taxon>
        <taxon>Neisseria</taxon>
    </lineage>
</organism>
<feature type="transmembrane region" description="Helical" evidence="16">
    <location>
        <begin position="28"/>
        <end position="48"/>
    </location>
</feature>
<dbReference type="Proteomes" id="UP000004105">
    <property type="component" value="Unassembled WGS sequence"/>
</dbReference>
<keyword evidence="11 16" id="KW-1133">Transmembrane helix</keyword>
<proteinExistence type="inferred from homology"/>
<evidence type="ECO:0000256" key="5">
    <source>
        <dbReference type="ARBA" id="ARBA00022645"/>
    </source>
</evidence>
<keyword evidence="6 16" id="KW-0645">Protease</keyword>
<keyword evidence="4 16" id="KW-0132">Cell division</keyword>
<evidence type="ECO:0000256" key="9">
    <source>
        <dbReference type="ARBA" id="ARBA00022960"/>
    </source>
</evidence>
<dbReference type="Gene3D" id="3.90.1310.10">
    <property type="entry name" value="Penicillin-binding protein 2a (Domain 2)"/>
    <property type="match status" value="2"/>
</dbReference>
<keyword evidence="9 16" id="KW-0133">Cell shape</keyword>
<feature type="active site" description="Acyl-ester intermediate" evidence="16">
    <location>
        <position position="395"/>
    </location>
</feature>
<evidence type="ECO:0000256" key="16">
    <source>
        <dbReference type="HAMAP-Rule" id="MF_02080"/>
    </source>
</evidence>
<dbReference type="HOGENOM" id="CLU_009289_6_2_4"/>
<dbReference type="EMBL" id="AFAY01000018">
    <property type="protein sequence ID" value="EGF11396.1"/>
    <property type="molecule type" value="Genomic_DNA"/>
</dbReference>
<dbReference type="GO" id="GO:0008658">
    <property type="term" value="F:penicillin binding"/>
    <property type="evidence" value="ECO:0007669"/>
    <property type="project" value="InterPro"/>
</dbReference>
<protein>
    <recommendedName>
        <fullName evidence="16">Probable peptidoglycan D,D-transpeptidase PenA</fullName>
        <ecNumber evidence="16">3.4.16.4</ecNumber>
    </recommendedName>
    <alternativeName>
        <fullName evidence="16">Penicillin-binding protein 2</fullName>
        <shortName evidence="16">PBP-2</shortName>
    </alternativeName>
</protein>
<dbReference type="SUPFAM" id="SSF56519">
    <property type="entry name" value="Penicillin binding protein dimerisation domain"/>
    <property type="match status" value="2"/>
</dbReference>
<keyword evidence="10 16" id="KW-0573">Peptidoglycan synthesis</keyword>
<keyword evidence="15 16" id="KW-0961">Cell wall biogenesis/degradation</keyword>
<evidence type="ECO:0000256" key="14">
    <source>
        <dbReference type="ARBA" id="ARBA00023306"/>
    </source>
</evidence>
<name>F2BAY6_9NEIS</name>
<dbReference type="Pfam" id="PF00905">
    <property type="entry name" value="Transpeptidase"/>
    <property type="match status" value="1"/>
</dbReference>
<dbReference type="GO" id="GO:0008955">
    <property type="term" value="F:peptidoglycan glycosyltransferase activity"/>
    <property type="evidence" value="ECO:0007669"/>
    <property type="project" value="InterPro"/>
</dbReference>
<dbReference type="OrthoDB" id="9789078at2"/>
<keyword evidence="5 16" id="KW-0121">Carboxypeptidase</keyword>
<evidence type="ECO:0000256" key="2">
    <source>
        <dbReference type="ARBA" id="ARBA00022475"/>
    </source>
</evidence>
<dbReference type="Gene3D" id="1.10.150.770">
    <property type="match status" value="1"/>
</dbReference>
<evidence type="ECO:0000256" key="11">
    <source>
        <dbReference type="ARBA" id="ARBA00022989"/>
    </source>
</evidence>
<dbReference type="InterPro" id="IPR037532">
    <property type="entry name" value="FtsI_transpept"/>
</dbReference>
<dbReference type="PANTHER" id="PTHR30627">
    <property type="entry name" value="PEPTIDOGLYCAN D,D-TRANSPEPTIDASE"/>
    <property type="match status" value="1"/>
</dbReference>
<accession>F2BAY6</accession>
<keyword evidence="8 16" id="KW-0378">Hydrolase</keyword>
<sequence>MLIKNEYKPKMLPRQAKAKKPVTSNGRIIFVLGALGAGFLALLGRSLYLQTSHHDFLTGEGNKRFVRTLKLPASRGLISDRNGATLALSAPAESLYAVPSAANLSNGQIEELAALLDMPADTIRDRLDRKSSISYIARRLDADTAAAVKALNIHGLRWRDETENGKPTGRQALYVKPSEMAVLPDDGKLQQLADVLNPAIPSKLDKKTVETLKADMGKKIDFVYLKRQLKPELAERIAAMNIPGLAFQKEPQRHYPTGSLFAQTIGFTNIDGQGQEGLERSRESELHGRDGEKVVLRDNKGQIVDSADSGSRASQNGRDIVLAMDQRIQTLAADELAKAVAYHKAHSGSAVVLDARTGEILALVNGPSYDPNEPGEADPDQRRNRAITDIFEFGSVMKPFPIAKALDDGKISTRSSFDTRPYSVGGHPVRDTHVYPALDVRGIVQKSSNVGTSKISLMYRPEEMYGYYRSLGFGSKTGVGFPGEAGGTLRNWKHWGKFDQATMSFGYGMQLSLLQLARAYTVLTTDGRLMPVSLEKLDAAPAGERILKPETAQAMRKIMVSVTEQGGTGRSGAVEGFNVAAKTGTAQKVVGRGYARDKHIGTFVGFAPAENPRVIVAVTIDEPRANGYYGGVVAGPVFKNIMSGSLNILGVRPNGASGSQALAAKK</sequence>
<feature type="domain" description="Penicillin-binding protein dimerisation" evidence="18">
    <location>
        <begin position="71"/>
        <end position="305"/>
    </location>
</feature>
<dbReference type="SUPFAM" id="SSF56601">
    <property type="entry name" value="beta-lactamase/transpeptidase-like"/>
    <property type="match status" value="1"/>
</dbReference>
<evidence type="ECO:0000259" key="17">
    <source>
        <dbReference type="Pfam" id="PF00905"/>
    </source>
</evidence>
<evidence type="ECO:0000256" key="3">
    <source>
        <dbReference type="ARBA" id="ARBA00022519"/>
    </source>
</evidence>
<dbReference type="InterPro" id="IPR005311">
    <property type="entry name" value="PBP_dimer"/>
</dbReference>
<dbReference type="InterPro" id="IPR001460">
    <property type="entry name" value="PCN-bd_Tpept"/>
</dbReference>
<dbReference type="InterPro" id="IPR012338">
    <property type="entry name" value="Beta-lactam/transpept-like"/>
</dbReference>
<keyword evidence="20" id="KW-1185">Reference proteome</keyword>
<keyword evidence="19" id="KW-0808">Transferase</keyword>